<reference evidence="2 3" key="1">
    <citation type="submission" date="2011-09" db="EMBL/GenBank/DDBJ databases">
        <title>The Genome Sequence of Plasmodium vivax North Korean.</title>
        <authorList>
            <consortium name="The Broad Institute Genome Sequencing Platform"/>
            <consortium name="The Broad Institute Genome Sequencing Center for Infectious Disease"/>
            <person name="Neafsey D."/>
            <person name="Carlton J."/>
            <person name="Barnwell J."/>
            <person name="Collins W."/>
            <person name="Escalante A."/>
            <person name="Mullikin J."/>
            <person name="Saul A."/>
            <person name="Guigo R."/>
            <person name="Camara F."/>
            <person name="Young S.K."/>
            <person name="Zeng Q."/>
            <person name="Gargeya S."/>
            <person name="Fitzgerald M."/>
            <person name="Haas B."/>
            <person name="Abouelleil A."/>
            <person name="Alvarado L."/>
            <person name="Arachchi H.M."/>
            <person name="Berlin A."/>
            <person name="Brown A."/>
            <person name="Chapman S.B."/>
            <person name="Chen Z."/>
            <person name="Dunbar C."/>
            <person name="Freedman E."/>
            <person name="Gearin G."/>
            <person name="Gellesch M."/>
            <person name="Goldberg J."/>
            <person name="Griggs A."/>
            <person name="Gujja S."/>
            <person name="Heiman D."/>
            <person name="Howarth C."/>
            <person name="Larson L."/>
            <person name="Lui A."/>
            <person name="MacDonald P.J.P."/>
            <person name="Montmayeur A."/>
            <person name="Murphy C."/>
            <person name="Neiman D."/>
            <person name="Pearson M."/>
            <person name="Priest M."/>
            <person name="Roberts A."/>
            <person name="Saif S."/>
            <person name="Shea T."/>
            <person name="Shenoy N."/>
            <person name="Sisk P."/>
            <person name="Stolte C."/>
            <person name="Sykes S."/>
            <person name="Wortman J."/>
            <person name="Nusbaum C."/>
            <person name="Birren B."/>
        </authorList>
    </citation>
    <scope>NUCLEOTIDE SEQUENCE [LARGE SCALE GENOMIC DNA]</scope>
    <source>
        <strain evidence="2 3">North Korean</strain>
    </source>
</reference>
<proteinExistence type="predicted"/>
<evidence type="ECO:0000256" key="1">
    <source>
        <dbReference type="SAM" id="Phobius"/>
    </source>
</evidence>
<organism evidence="2 3">
    <name type="scientific">Plasmodium vivax North Korean</name>
    <dbReference type="NCBI Taxonomy" id="1035514"/>
    <lineage>
        <taxon>Eukaryota</taxon>
        <taxon>Sar</taxon>
        <taxon>Alveolata</taxon>
        <taxon>Apicomplexa</taxon>
        <taxon>Aconoidasida</taxon>
        <taxon>Haemosporida</taxon>
        <taxon>Plasmodiidae</taxon>
        <taxon>Plasmodium</taxon>
        <taxon>Plasmodium (Plasmodium)</taxon>
    </lineage>
</organism>
<keyword evidence="1" id="KW-0472">Membrane</keyword>
<dbReference type="Proteomes" id="UP000053239">
    <property type="component" value="Unassembled WGS sequence"/>
</dbReference>
<dbReference type="EMBL" id="KQ235244">
    <property type="protein sequence ID" value="KNA01668.1"/>
    <property type="molecule type" value="Genomic_DNA"/>
</dbReference>
<keyword evidence="1" id="KW-1133">Transmembrane helix</keyword>
<feature type="transmembrane region" description="Helical" evidence="1">
    <location>
        <begin position="36"/>
        <end position="56"/>
    </location>
</feature>
<name>A0A0J9U3C4_PLAVI</name>
<protein>
    <submittedName>
        <fullName evidence="2">Uncharacterized protein</fullName>
    </submittedName>
</protein>
<sequence>MTILKILNLFGVISIQGINTTYIINILLILKAYMMSMQNIALSFWITLRIIVTNIMNKTARTMIQMFF</sequence>
<evidence type="ECO:0000313" key="2">
    <source>
        <dbReference type="EMBL" id="KNA01668.1"/>
    </source>
</evidence>
<evidence type="ECO:0000313" key="3">
    <source>
        <dbReference type="Proteomes" id="UP000053239"/>
    </source>
</evidence>
<feature type="transmembrane region" description="Helical" evidence="1">
    <location>
        <begin position="7"/>
        <end position="30"/>
    </location>
</feature>
<accession>A0A0J9U3C4</accession>
<keyword evidence="1" id="KW-0812">Transmembrane</keyword>
<dbReference type="AlphaFoldDB" id="A0A0J9U3C4"/>
<gene>
    <name evidence="2" type="ORF">PVNG_04905</name>
</gene>